<dbReference type="STRING" id="695939.SAMN00790413_00274"/>
<protein>
    <recommendedName>
        <fullName evidence="1">IrrE N-terminal-like domain-containing protein</fullName>
    </recommendedName>
</protein>
<dbReference type="Pfam" id="PF06114">
    <property type="entry name" value="Peptidase_M78"/>
    <property type="match status" value="1"/>
</dbReference>
<dbReference type="RefSeq" id="WP_084047975.1">
    <property type="nucleotide sequence ID" value="NZ_FWWU01000009.1"/>
</dbReference>
<evidence type="ECO:0000259" key="1">
    <source>
        <dbReference type="Pfam" id="PF06114"/>
    </source>
</evidence>
<dbReference type="AlphaFoldDB" id="A0A1W1V6N5"/>
<gene>
    <name evidence="2" type="ORF">SAMN00790413_00274</name>
</gene>
<evidence type="ECO:0000313" key="2">
    <source>
        <dbReference type="EMBL" id="SMB89109.1"/>
    </source>
</evidence>
<feature type="domain" description="IrrE N-terminal-like" evidence="1">
    <location>
        <begin position="45"/>
        <end position="154"/>
    </location>
</feature>
<dbReference type="OrthoDB" id="61231at2"/>
<proteinExistence type="predicted"/>
<dbReference type="EMBL" id="FWWU01000009">
    <property type="protein sequence ID" value="SMB89109.1"/>
    <property type="molecule type" value="Genomic_DNA"/>
</dbReference>
<name>A0A1W1V6N5_9DEIO</name>
<accession>A0A1W1V6N5</accession>
<keyword evidence="3" id="KW-1185">Reference proteome</keyword>
<dbReference type="InterPro" id="IPR010359">
    <property type="entry name" value="IrrE_HExxH"/>
</dbReference>
<dbReference type="Gene3D" id="1.10.10.2910">
    <property type="match status" value="1"/>
</dbReference>
<reference evidence="2 3" key="1">
    <citation type="submission" date="2017-04" db="EMBL/GenBank/DDBJ databases">
        <authorList>
            <person name="Afonso C.L."/>
            <person name="Miller P.J."/>
            <person name="Scott M.A."/>
            <person name="Spackman E."/>
            <person name="Goraichik I."/>
            <person name="Dimitrov K.M."/>
            <person name="Suarez D.L."/>
            <person name="Swayne D.E."/>
        </authorList>
    </citation>
    <scope>NUCLEOTIDE SEQUENCE [LARGE SCALE GENOMIC DNA]</scope>
    <source>
        <strain evidence="2 3">KR-140</strain>
    </source>
</reference>
<sequence length="215" mass="24876">MDLLISDLLDYIEEQHAATNYERDPVKLAEAWGIRYEVGPRYLARSRDYDMRNDLICVTEEEYGSRHLFSVSHEFVHVLARRGGYIKLIRYYHASVPDMRKHIELIVNYGGGRLLMTAQDLYEATREFGDSPNVILRLMEVSGASEAAAMRRWSWQDIHEYRAAFTAQGNYIQDAVRCRARLPFKRGDRVPEIHIVHPDVNLVYLGDGRVMGTVV</sequence>
<organism evidence="2 3">
    <name type="scientific">Deinococcus hopiensis KR-140</name>
    <dbReference type="NCBI Taxonomy" id="695939"/>
    <lineage>
        <taxon>Bacteria</taxon>
        <taxon>Thermotogati</taxon>
        <taxon>Deinococcota</taxon>
        <taxon>Deinococci</taxon>
        <taxon>Deinococcales</taxon>
        <taxon>Deinococcaceae</taxon>
        <taxon>Deinococcus</taxon>
    </lineage>
</organism>
<evidence type="ECO:0000313" key="3">
    <source>
        <dbReference type="Proteomes" id="UP000192582"/>
    </source>
</evidence>
<dbReference type="Proteomes" id="UP000192582">
    <property type="component" value="Unassembled WGS sequence"/>
</dbReference>